<evidence type="ECO:0000256" key="1">
    <source>
        <dbReference type="SAM" id="Phobius"/>
    </source>
</evidence>
<feature type="transmembrane region" description="Helical" evidence="1">
    <location>
        <begin position="176"/>
        <end position="196"/>
    </location>
</feature>
<protein>
    <submittedName>
        <fullName evidence="2">GGDEF domain-containing protein</fullName>
    </submittedName>
</protein>
<accession>A0A4P9K4W7</accession>
<keyword evidence="3" id="KW-1185">Reference proteome</keyword>
<reference evidence="2 3" key="1">
    <citation type="submission" date="2019-05" db="EMBL/GenBank/DDBJ databases">
        <title>Thiomicrorhabdus sediminis sp. nov, a novel sulfur-oxidizing bacterium isolated from coastal sediment.</title>
        <authorList>
            <person name="Liu X."/>
        </authorList>
    </citation>
    <scope>NUCLEOTIDE SEQUENCE [LARGE SCALE GENOMIC DNA]</scope>
    <source>
        <strain evidence="2 3">G1</strain>
    </source>
</reference>
<dbReference type="EMBL" id="CP040602">
    <property type="protein sequence ID" value="QCU89460.1"/>
    <property type="molecule type" value="Genomic_DNA"/>
</dbReference>
<keyword evidence="1" id="KW-0472">Membrane</keyword>
<dbReference type="Proteomes" id="UP000304864">
    <property type="component" value="Chromosome"/>
</dbReference>
<proteinExistence type="predicted"/>
<evidence type="ECO:0000313" key="3">
    <source>
        <dbReference type="Proteomes" id="UP000304864"/>
    </source>
</evidence>
<dbReference type="OrthoDB" id="766410at2"/>
<sequence>MKLFFPDVQDFFLVNRDGEQFGSPYYIELGSACVADIGHAFDEAVSGGHFSYKPVLHPQFERVHFDMMFPTDIFGDNLLFFASFNAEILRQVLVNHKLSSHTSYLIRQDSKYLIELYEKAVRATNDFKIGYFLSNESIANIAYDAMVPGTGWRLVVVKDSQVYDAARRDFQQVATFQAVVVTFLWVMVMALILRYVTIQQRLLGRLHAESLRDELTGLGNRRVLKTELPKSIERY</sequence>
<gene>
    <name evidence="2" type="ORF">FE785_01825</name>
</gene>
<name>A0A4P9K4W7_9GAMM</name>
<dbReference type="KEGG" id="thig:FE785_01825"/>
<keyword evidence="1" id="KW-0812">Transmembrane</keyword>
<dbReference type="RefSeq" id="WP_138563841.1">
    <property type="nucleotide sequence ID" value="NZ_CP040602.1"/>
</dbReference>
<organism evidence="2 3">
    <name type="scientific">Thiomicrorhabdus sediminis</name>
    <dbReference type="NCBI Taxonomy" id="2580412"/>
    <lineage>
        <taxon>Bacteria</taxon>
        <taxon>Pseudomonadati</taxon>
        <taxon>Pseudomonadota</taxon>
        <taxon>Gammaproteobacteria</taxon>
        <taxon>Thiotrichales</taxon>
        <taxon>Piscirickettsiaceae</taxon>
        <taxon>Thiomicrorhabdus</taxon>
    </lineage>
</organism>
<keyword evidence="1" id="KW-1133">Transmembrane helix</keyword>
<evidence type="ECO:0000313" key="2">
    <source>
        <dbReference type="EMBL" id="QCU89460.1"/>
    </source>
</evidence>
<dbReference type="AlphaFoldDB" id="A0A4P9K4W7"/>